<sequence length="242" mass="26290">MSRGTRPAPLVIRVPERRSPGLVVAPELSIALSYLRVLDVFEHPRSIRGALAREFASHIPSDLRLTMETTADDAGSFWVAGFDHNGGPLLPLTPTCSTGSRGALARGSAYHVFTSLSSTGTPYVVFGQFLTRFTSIFGIALTQHSQLSTKLTKIVFAGFVTPSDLLNIMTSRATSNGNPENRLQESSFVFPYRVEGGGGALGQRGFSDKTIIRAVHGLSATYRDLGMVYCRAEIWRLPVGYH</sequence>
<reference evidence="2" key="1">
    <citation type="journal article" date="2014" name="Proc. Natl. Acad. Sci. U.S.A.">
        <title>Extensive sampling of basidiomycete genomes demonstrates inadequacy of the white-rot/brown-rot paradigm for wood decay fungi.</title>
        <authorList>
            <person name="Riley R."/>
            <person name="Salamov A.A."/>
            <person name="Brown D.W."/>
            <person name="Nagy L.G."/>
            <person name="Floudas D."/>
            <person name="Held B.W."/>
            <person name="Levasseur A."/>
            <person name="Lombard V."/>
            <person name="Morin E."/>
            <person name="Otillar R."/>
            <person name="Lindquist E.A."/>
            <person name="Sun H."/>
            <person name="LaButti K.M."/>
            <person name="Schmutz J."/>
            <person name="Jabbour D."/>
            <person name="Luo H."/>
            <person name="Baker S.E."/>
            <person name="Pisabarro A.G."/>
            <person name="Walton J.D."/>
            <person name="Blanchette R.A."/>
            <person name="Henrissat B."/>
            <person name="Martin F."/>
            <person name="Cullen D."/>
            <person name="Hibbett D.S."/>
            <person name="Grigoriev I.V."/>
        </authorList>
    </citation>
    <scope>NUCLEOTIDE SEQUENCE [LARGE SCALE GENOMIC DNA]</scope>
    <source>
        <strain evidence="2">FD-172 SS1</strain>
    </source>
</reference>
<dbReference type="HOGENOM" id="CLU_1147024_0_0_1"/>
<name>A0A067M2P7_BOTB1</name>
<dbReference type="Proteomes" id="UP000027195">
    <property type="component" value="Unassembled WGS sequence"/>
</dbReference>
<proteinExistence type="predicted"/>
<evidence type="ECO:0000313" key="2">
    <source>
        <dbReference type="Proteomes" id="UP000027195"/>
    </source>
</evidence>
<dbReference type="EMBL" id="KL198084">
    <property type="protein sequence ID" value="KDQ08990.1"/>
    <property type="molecule type" value="Genomic_DNA"/>
</dbReference>
<dbReference type="AlphaFoldDB" id="A0A067M2P7"/>
<organism evidence="1 2">
    <name type="scientific">Botryobasidium botryosum (strain FD-172 SS1)</name>
    <dbReference type="NCBI Taxonomy" id="930990"/>
    <lineage>
        <taxon>Eukaryota</taxon>
        <taxon>Fungi</taxon>
        <taxon>Dikarya</taxon>
        <taxon>Basidiomycota</taxon>
        <taxon>Agaricomycotina</taxon>
        <taxon>Agaricomycetes</taxon>
        <taxon>Cantharellales</taxon>
        <taxon>Botryobasidiaceae</taxon>
        <taxon>Botryobasidium</taxon>
    </lineage>
</organism>
<protein>
    <submittedName>
        <fullName evidence="1">Uncharacterized protein</fullName>
    </submittedName>
</protein>
<gene>
    <name evidence="1" type="ORF">BOTBODRAFT_179456</name>
</gene>
<dbReference type="InParanoid" id="A0A067M2P7"/>
<accession>A0A067M2P7</accession>
<evidence type="ECO:0000313" key="1">
    <source>
        <dbReference type="EMBL" id="KDQ08990.1"/>
    </source>
</evidence>
<keyword evidence="2" id="KW-1185">Reference proteome</keyword>